<protein>
    <recommendedName>
        <fullName evidence="4">16S rRNA (cytosine(967)-C(5))-methyltransferase</fullName>
        <ecNumber evidence="4">2.1.1.176</ecNumber>
    </recommendedName>
    <alternativeName>
        <fullName evidence="11">16S rRNA m5C967 methyltransferase</fullName>
    </alternativeName>
    <alternativeName>
        <fullName evidence="12">rRNA (cytosine-C(5)-)-methyltransferase RsmB</fullName>
    </alternativeName>
</protein>
<dbReference type="InterPro" id="IPR018314">
    <property type="entry name" value="RsmB/NOL1/NOP2-like_CS"/>
</dbReference>
<organism evidence="16 17">
    <name type="scientific">Terasakiispira papahanaumokuakeensis</name>
    <dbReference type="NCBI Taxonomy" id="197479"/>
    <lineage>
        <taxon>Bacteria</taxon>
        <taxon>Pseudomonadati</taxon>
        <taxon>Pseudomonadota</taxon>
        <taxon>Gammaproteobacteria</taxon>
        <taxon>Oceanospirillales</taxon>
        <taxon>Terasakiispira</taxon>
    </lineage>
</organism>
<comment type="function">
    <text evidence="1">Specifically methylates the cytosine at position 967 (m5C967) of 16S rRNA.</text>
</comment>
<evidence type="ECO:0000256" key="11">
    <source>
        <dbReference type="ARBA" id="ARBA00030399"/>
    </source>
</evidence>
<name>A0A1E2VET1_9GAMM</name>
<dbReference type="CDD" id="cd02440">
    <property type="entry name" value="AdoMet_MTases"/>
    <property type="match status" value="1"/>
</dbReference>
<evidence type="ECO:0000313" key="17">
    <source>
        <dbReference type="Proteomes" id="UP000094291"/>
    </source>
</evidence>
<evidence type="ECO:0000256" key="2">
    <source>
        <dbReference type="ARBA" id="ARBA00004496"/>
    </source>
</evidence>
<dbReference type="NCBIfam" id="TIGR00563">
    <property type="entry name" value="rsmB"/>
    <property type="match status" value="1"/>
</dbReference>
<dbReference type="Gene3D" id="3.30.70.1170">
    <property type="entry name" value="Sun protein, domain 3"/>
    <property type="match status" value="1"/>
</dbReference>
<comment type="similarity">
    <text evidence="3 14">Belongs to the class I-like SAM-binding methyltransferase superfamily. RsmB/NOP family.</text>
</comment>
<dbReference type="PROSITE" id="PS01153">
    <property type="entry name" value="NOL1_NOP2_SUN"/>
    <property type="match status" value="1"/>
</dbReference>
<proteinExistence type="inferred from homology"/>
<feature type="binding site" evidence="14">
    <location>
        <begin position="251"/>
        <end position="257"/>
    </location>
    <ligand>
        <name>S-adenosyl-L-methionine</name>
        <dbReference type="ChEBI" id="CHEBI:59789"/>
    </ligand>
</feature>
<dbReference type="InterPro" id="IPR023267">
    <property type="entry name" value="RCMT"/>
</dbReference>
<comment type="catalytic activity">
    <reaction evidence="13">
        <text>cytidine(967) in 16S rRNA + S-adenosyl-L-methionine = 5-methylcytidine(967) in 16S rRNA + S-adenosyl-L-homocysteine + H(+)</text>
        <dbReference type="Rhea" id="RHEA:42748"/>
        <dbReference type="Rhea" id="RHEA-COMP:10219"/>
        <dbReference type="Rhea" id="RHEA-COMP:10220"/>
        <dbReference type="ChEBI" id="CHEBI:15378"/>
        <dbReference type="ChEBI" id="CHEBI:57856"/>
        <dbReference type="ChEBI" id="CHEBI:59789"/>
        <dbReference type="ChEBI" id="CHEBI:74483"/>
        <dbReference type="ChEBI" id="CHEBI:82748"/>
        <dbReference type="EC" id="2.1.1.176"/>
    </reaction>
</comment>
<feature type="active site" description="Nucleophile" evidence="14">
    <location>
        <position position="371"/>
    </location>
</feature>
<comment type="subcellular location">
    <subcellularLocation>
        <location evidence="2">Cytoplasm</location>
    </subcellularLocation>
</comment>
<dbReference type="InterPro" id="IPR001678">
    <property type="entry name" value="MeTrfase_RsmB-F_NOP2_dom"/>
</dbReference>
<keyword evidence="17" id="KW-1185">Reference proteome</keyword>
<evidence type="ECO:0000256" key="14">
    <source>
        <dbReference type="PROSITE-ProRule" id="PRU01023"/>
    </source>
</evidence>
<dbReference type="InterPro" id="IPR035926">
    <property type="entry name" value="NusB-like_sf"/>
</dbReference>
<reference evidence="16 17" key="1">
    <citation type="submission" date="2016-08" db="EMBL/GenBank/DDBJ databases">
        <authorList>
            <person name="Seilhamer J.J."/>
        </authorList>
    </citation>
    <scope>NUCLEOTIDE SEQUENCE [LARGE SCALE GENOMIC DNA]</scope>
    <source>
        <strain evidence="16 17">PH27A</strain>
    </source>
</reference>
<dbReference type="Proteomes" id="UP000094291">
    <property type="component" value="Unassembled WGS sequence"/>
</dbReference>
<dbReference type="PANTHER" id="PTHR22807">
    <property type="entry name" value="NOP2 YEAST -RELATED NOL1/NOP2/FMU SUN DOMAIN-CONTAINING"/>
    <property type="match status" value="1"/>
</dbReference>
<evidence type="ECO:0000256" key="4">
    <source>
        <dbReference type="ARBA" id="ARBA00012140"/>
    </source>
</evidence>
<dbReference type="Gene3D" id="3.40.50.150">
    <property type="entry name" value="Vaccinia Virus protein VP39"/>
    <property type="match status" value="1"/>
</dbReference>
<keyword evidence="7 14" id="KW-0489">Methyltransferase</keyword>
<evidence type="ECO:0000256" key="5">
    <source>
        <dbReference type="ARBA" id="ARBA00022490"/>
    </source>
</evidence>
<comment type="caution">
    <text evidence="16">The sequence shown here is derived from an EMBL/GenBank/DDBJ whole genome shotgun (WGS) entry which is preliminary data.</text>
</comment>
<feature type="domain" description="SAM-dependent MTase RsmB/NOP-type" evidence="15">
    <location>
        <begin position="161"/>
        <end position="429"/>
    </location>
</feature>
<evidence type="ECO:0000256" key="6">
    <source>
        <dbReference type="ARBA" id="ARBA00022552"/>
    </source>
</evidence>
<evidence type="ECO:0000256" key="13">
    <source>
        <dbReference type="ARBA" id="ARBA00047283"/>
    </source>
</evidence>
<dbReference type="GO" id="GO:0006355">
    <property type="term" value="P:regulation of DNA-templated transcription"/>
    <property type="evidence" value="ECO:0007669"/>
    <property type="project" value="InterPro"/>
</dbReference>
<dbReference type="PANTHER" id="PTHR22807:SF61">
    <property type="entry name" value="NOL1_NOP2_SUN FAMILY PROTEIN _ ANTITERMINATION NUSB DOMAIN-CONTAINING PROTEIN"/>
    <property type="match status" value="1"/>
</dbReference>
<evidence type="ECO:0000256" key="12">
    <source>
        <dbReference type="ARBA" id="ARBA00031088"/>
    </source>
</evidence>
<dbReference type="Gene3D" id="1.10.940.10">
    <property type="entry name" value="NusB-like"/>
    <property type="match status" value="1"/>
</dbReference>
<dbReference type="InterPro" id="IPR029063">
    <property type="entry name" value="SAM-dependent_MTases_sf"/>
</dbReference>
<feature type="binding site" evidence="14">
    <location>
        <position position="273"/>
    </location>
    <ligand>
        <name>S-adenosyl-L-methionine</name>
        <dbReference type="ChEBI" id="CHEBI:59789"/>
    </ligand>
</feature>
<dbReference type="Pfam" id="PF01189">
    <property type="entry name" value="Methyltr_RsmB-F"/>
    <property type="match status" value="1"/>
</dbReference>
<dbReference type="GO" id="GO:0003723">
    <property type="term" value="F:RNA binding"/>
    <property type="evidence" value="ECO:0007669"/>
    <property type="project" value="UniProtKB-UniRule"/>
</dbReference>
<dbReference type="SUPFAM" id="SSF48013">
    <property type="entry name" value="NusB-like"/>
    <property type="match status" value="1"/>
</dbReference>
<accession>A0A1E2VET1</accession>
<dbReference type="STRING" id="197479.BFW38_13995"/>
<evidence type="ECO:0000256" key="8">
    <source>
        <dbReference type="ARBA" id="ARBA00022679"/>
    </source>
</evidence>
<dbReference type="OrthoDB" id="9810297at2"/>
<evidence type="ECO:0000256" key="1">
    <source>
        <dbReference type="ARBA" id="ARBA00002724"/>
    </source>
</evidence>
<dbReference type="SUPFAM" id="SSF53335">
    <property type="entry name" value="S-adenosyl-L-methionine-dependent methyltransferases"/>
    <property type="match status" value="1"/>
</dbReference>
<evidence type="ECO:0000256" key="10">
    <source>
        <dbReference type="ARBA" id="ARBA00022884"/>
    </source>
</evidence>
<dbReference type="EMBL" id="MDTQ01000001">
    <property type="protein sequence ID" value="ODC05473.1"/>
    <property type="molecule type" value="Genomic_DNA"/>
</dbReference>
<dbReference type="FunFam" id="3.40.50.150:FF:000257">
    <property type="entry name" value="16S rRNA methyltransferase"/>
    <property type="match status" value="1"/>
</dbReference>
<dbReference type="GO" id="GO:0005829">
    <property type="term" value="C:cytosol"/>
    <property type="evidence" value="ECO:0007669"/>
    <property type="project" value="TreeGrafter"/>
</dbReference>
<dbReference type="PROSITE" id="PS51686">
    <property type="entry name" value="SAM_MT_RSMB_NOP"/>
    <property type="match status" value="1"/>
</dbReference>
<gene>
    <name evidence="16" type="ORF">BFW38_13995</name>
</gene>
<dbReference type="Pfam" id="PF01029">
    <property type="entry name" value="NusB"/>
    <property type="match status" value="1"/>
</dbReference>
<dbReference type="Pfam" id="PF22458">
    <property type="entry name" value="RsmF-B_ferredox"/>
    <property type="match status" value="1"/>
</dbReference>
<dbReference type="AlphaFoldDB" id="A0A1E2VET1"/>
<dbReference type="InterPro" id="IPR006027">
    <property type="entry name" value="NusB_RsmB_TIM44"/>
</dbReference>
<keyword evidence="6" id="KW-0698">rRNA processing</keyword>
<dbReference type="NCBIfam" id="NF008149">
    <property type="entry name" value="PRK10901.1"/>
    <property type="match status" value="1"/>
</dbReference>
<evidence type="ECO:0000256" key="7">
    <source>
        <dbReference type="ARBA" id="ARBA00022603"/>
    </source>
</evidence>
<feature type="binding site" evidence="14">
    <location>
        <position position="318"/>
    </location>
    <ligand>
        <name>S-adenosyl-L-methionine</name>
        <dbReference type="ChEBI" id="CHEBI:59789"/>
    </ligand>
</feature>
<keyword evidence="10 14" id="KW-0694">RNA-binding</keyword>
<dbReference type="GO" id="GO:0070475">
    <property type="term" value="P:rRNA base methylation"/>
    <property type="evidence" value="ECO:0007669"/>
    <property type="project" value="TreeGrafter"/>
</dbReference>
<dbReference type="InterPro" id="IPR054728">
    <property type="entry name" value="RsmB-like_ferredoxin"/>
</dbReference>
<keyword evidence="9 14" id="KW-0949">S-adenosyl-L-methionine</keyword>
<evidence type="ECO:0000313" key="16">
    <source>
        <dbReference type="EMBL" id="ODC05473.1"/>
    </source>
</evidence>
<evidence type="ECO:0000256" key="3">
    <source>
        <dbReference type="ARBA" id="ARBA00007494"/>
    </source>
</evidence>
<sequence length="432" mass="48062">MNPRGRAAAALRPVLRQNGSLARSLPPQQQGCAPEDAALVQALAYGTCRWLPRLRWWASQLLQQGLKMRDVDVEALLLVGLYQLQEGRVPAHAAISETVEAAKALRKPWAVKLINACLRRFQREQASLIEAVQHKEVAALAHPAWLLKPLKKAWPQQWRDICEANNQQPPLTLRVNQRKISREDYLAALDETGLEAYPAPFSAQGIYLTMAVNVRNLPGFDEGWFSVQDEAAQLSAELLDLQEGQRVLDACCAPGGKTAHIAETANVELTALDSDDRRLTRVHENLTRLDLSAKIQCADAGQLEQWWDQQPFDRILLDAPCSATGVIRRHPDIKALRRPNDIDTLAHTQRHLLNALWETLAPGGKLIYATCSVLPQENKTVVEDFLHQHPEAQALPLDVNWGQPSGAGRQLLPQAEGHDGFFYAVLQKSASQ</sequence>
<dbReference type="Gene3D" id="1.10.287.730">
    <property type="entry name" value="Helix hairpin bin"/>
    <property type="match status" value="1"/>
</dbReference>
<evidence type="ECO:0000259" key="15">
    <source>
        <dbReference type="PROSITE" id="PS51686"/>
    </source>
</evidence>
<keyword evidence="5" id="KW-0963">Cytoplasm</keyword>
<dbReference type="InterPro" id="IPR004573">
    <property type="entry name" value="rRNA_ssu_MeTfrase_B"/>
</dbReference>
<dbReference type="PRINTS" id="PR02008">
    <property type="entry name" value="RCMTFAMILY"/>
</dbReference>
<dbReference type="GO" id="GO:0009383">
    <property type="term" value="F:rRNA (cytosine-C5-)-methyltransferase activity"/>
    <property type="evidence" value="ECO:0007669"/>
    <property type="project" value="TreeGrafter"/>
</dbReference>
<feature type="binding site" evidence="14">
    <location>
        <position position="299"/>
    </location>
    <ligand>
        <name>S-adenosyl-L-methionine</name>
        <dbReference type="ChEBI" id="CHEBI:59789"/>
    </ligand>
</feature>
<dbReference type="NCBIfam" id="NF011494">
    <property type="entry name" value="PRK14902.1"/>
    <property type="match status" value="1"/>
</dbReference>
<dbReference type="InterPro" id="IPR049560">
    <property type="entry name" value="MeTrfase_RsmB-F_NOP2_cat"/>
</dbReference>
<keyword evidence="8 14" id="KW-0808">Transferase</keyword>
<evidence type="ECO:0000256" key="9">
    <source>
        <dbReference type="ARBA" id="ARBA00022691"/>
    </source>
</evidence>
<dbReference type="EC" id="2.1.1.176" evidence="4"/>